<dbReference type="InterPro" id="IPR027417">
    <property type="entry name" value="P-loop_NTPase"/>
</dbReference>
<gene>
    <name evidence="2" type="ORF">B0H16DRAFT_657197</name>
</gene>
<dbReference type="Proteomes" id="UP001215598">
    <property type="component" value="Unassembled WGS sequence"/>
</dbReference>
<dbReference type="Gene3D" id="3.40.50.300">
    <property type="entry name" value="P-loop containing nucleotide triphosphate hydrolases"/>
    <property type="match status" value="1"/>
</dbReference>
<keyword evidence="3" id="KW-1185">Reference proteome</keyword>
<organism evidence="2 3">
    <name type="scientific">Mycena metata</name>
    <dbReference type="NCBI Taxonomy" id="1033252"/>
    <lineage>
        <taxon>Eukaryota</taxon>
        <taxon>Fungi</taxon>
        <taxon>Dikarya</taxon>
        <taxon>Basidiomycota</taxon>
        <taxon>Agaricomycotina</taxon>
        <taxon>Agaricomycetes</taxon>
        <taxon>Agaricomycetidae</taxon>
        <taxon>Agaricales</taxon>
        <taxon>Marasmiineae</taxon>
        <taxon>Mycenaceae</taxon>
        <taxon>Mycena</taxon>
    </lineage>
</organism>
<dbReference type="SUPFAM" id="SSF52540">
    <property type="entry name" value="P-loop containing nucleoside triphosphate hydrolases"/>
    <property type="match status" value="1"/>
</dbReference>
<reference evidence="2" key="1">
    <citation type="submission" date="2023-03" db="EMBL/GenBank/DDBJ databases">
        <title>Massive genome expansion in bonnet fungi (Mycena s.s.) driven by repeated elements and novel gene families across ecological guilds.</title>
        <authorList>
            <consortium name="Lawrence Berkeley National Laboratory"/>
            <person name="Harder C.B."/>
            <person name="Miyauchi S."/>
            <person name="Viragh M."/>
            <person name="Kuo A."/>
            <person name="Thoen E."/>
            <person name="Andreopoulos B."/>
            <person name="Lu D."/>
            <person name="Skrede I."/>
            <person name="Drula E."/>
            <person name="Henrissat B."/>
            <person name="Morin E."/>
            <person name="Kohler A."/>
            <person name="Barry K."/>
            <person name="LaButti K."/>
            <person name="Morin E."/>
            <person name="Salamov A."/>
            <person name="Lipzen A."/>
            <person name="Mereny Z."/>
            <person name="Hegedus B."/>
            <person name="Baldrian P."/>
            <person name="Stursova M."/>
            <person name="Weitz H."/>
            <person name="Taylor A."/>
            <person name="Grigoriev I.V."/>
            <person name="Nagy L.G."/>
            <person name="Martin F."/>
            <person name="Kauserud H."/>
        </authorList>
    </citation>
    <scope>NUCLEOTIDE SEQUENCE</scope>
    <source>
        <strain evidence="2">CBHHK182m</strain>
    </source>
</reference>
<dbReference type="Gene3D" id="1.25.40.10">
    <property type="entry name" value="Tetratricopeptide repeat domain"/>
    <property type="match status" value="1"/>
</dbReference>
<dbReference type="PANTHER" id="PTHR47691:SF3">
    <property type="entry name" value="HTH-TYPE TRANSCRIPTIONAL REGULATOR RV0890C-RELATED"/>
    <property type="match status" value="1"/>
</dbReference>
<comment type="caution">
    <text evidence="2">The sequence shown here is derived from an EMBL/GenBank/DDBJ whole genome shotgun (WGS) entry which is preliminary data.</text>
</comment>
<dbReference type="PRINTS" id="PR00364">
    <property type="entry name" value="DISEASERSIST"/>
</dbReference>
<dbReference type="Pfam" id="PF20703">
    <property type="entry name" value="nSTAND1"/>
    <property type="match status" value="1"/>
</dbReference>
<evidence type="ECO:0000313" key="3">
    <source>
        <dbReference type="Proteomes" id="UP001215598"/>
    </source>
</evidence>
<dbReference type="AlphaFoldDB" id="A0AAD7J8L5"/>
<dbReference type="InterPro" id="IPR049052">
    <property type="entry name" value="nSTAND1"/>
</dbReference>
<dbReference type="PANTHER" id="PTHR47691">
    <property type="entry name" value="REGULATOR-RELATED"/>
    <property type="match status" value="1"/>
</dbReference>
<dbReference type="EMBL" id="JARKIB010000043">
    <property type="protein sequence ID" value="KAJ7757950.1"/>
    <property type="molecule type" value="Genomic_DNA"/>
</dbReference>
<dbReference type="SUPFAM" id="SSF48452">
    <property type="entry name" value="TPR-like"/>
    <property type="match status" value="1"/>
</dbReference>
<evidence type="ECO:0000313" key="2">
    <source>
        <dbReference type="EMBL" id="KAJ7757950.1"/>
    </source>
</evidence>
<sequence length="929" mass="103108">MNANLFRDISQVQRMTESAQKGLLELIAAVSDGGESGKSSSAMPSTQNSSDSFSMLPARPKIFHGREAEMEHVVKILVHGCARIAILGAGGIGKTSLSKAVLYHPDVIERYDNRIFVSCDSVTNSIDLAGLIGSYVGLKAGRDVTKQVVNYFSKATKCLLVLDNLDTCWEPLESRSDVEEFLSLLTDLPRLALVVTLRGAERPGKVQWSRPFLLPLQPLPDEAAYQTFIDIADDLHDENHVQQLLLLTDNMPLAVNLIAHLANDEGCTQVLARWKTERTSILSAGNGSDRLSNLDASIQLSLSSQRILAESGAKDLLGLLSILPDGLSNIEILQSELPIQNALKCKAILLQTALGYSENQRIKVFTPIREHMQHFHPVPLRMTRPVRVYFHSLLELYQKHRGMQQSVKTVQQIRSNAGNLNQILGLGLDVNNPDLAQTIRFTICLNSYHRLMGHSPTVLMDRIPSLLPHLDDPALAAEIDVELIHLAEYNPLPDPERFIAQTMEHFKNFNDPALETLFYLAAGYYEFYVRNDRSRSMEFLERGLSLARTHADHLRESIGFIHLAMIKWNSGDYRAAHGHAQTAHELSRLSGNLYQQTVALRTEAQCCTQLGDYRGSILLSQKARELLVLCNMSTGTLYQLLVANEAEVHLLKSEYSEAHRIYAQSIRETSPEQSPYNHALSLLSAAEIEIMVGAPDCEVRPKIALARELFTAQGNQIAVMQCDMVHADLELREGHEAVAGASFRRCLASSWSTNGEIRSYCLERLGDISRWKKPSTSNSWAIVYLADSQTSHNMLALHKALLFMADVFISVGKEDTASALLMVALDGFTSMDVHRGRAECLLRLGQVSFSRGEVSLAVQFWSQARPLFERASQLTKVNQIDTLVAGIEKEVDGHHDGNLADRSVLLAPSSPVCNLENGVWDTSQPERAA</sequence>
<accession>A0AAD7J8L5</accession>
<dbReference type="InterPro" id="IPR011990">
    <property type="entry name" value="TPR-like_helical_dom_sf"/>
</dbReference>
<protein>
    <recommendedName>
        <fullName evidence="1">Novel STAND NTPase 1 domain-containing protein</fullName>
    </recommendedName>
</protein>
<evidence type="ECO:0000259" key="1">
    <source>
        <dbReference type="Pfam" id="PF20703"/>
    </source>
</evidence>
<proteinExistence type="predicted"/>
<feature type="domain" description="Novel STAND NTPase 1" evidence="1">
    <location>
        <begin position="60"/>
        <end position="198"/>
    </location>
</feature>
<name>A0AAD7J8L5_9AGAR</name>